<dbReference type="OMA" id="GMGCIMR"/>
<dbReference type="InterPro" id="IPR006789">
    <property type="entry name" value="ARPC5"/>
</dbReference>
<evidence type="ECO:0000256" key="3">
    <source>
        <dbReference type="ARBA" id="ARBA00022490"/>
    </source>
</evidence>
<dbReference type="HOGENOM" id="CLU_101888_2_0_1"/>
<dbReference type="EMBL" id="JMSN01000060">
    <property type="protein sequence ID" value="KDN43544.1"/>
    <property type="molecule type" value="Genomic_DNA"/>
</dbReference>
<dbReference type="InterPro" id="IPR036743">
    <property type="entry name" value="ARPC5_sf"/>
</dbReference>
<dbReference type="PANTHER" id="PTHR12644">
    <property type="entry name" value="ARP2/3 COMPLEX 16 KD SUBUNIT P16-ARC"/>
    <property type="match status" value="1"/>
</dbReference>
<dbReference type="GeneID" id="25264693"/>
<comment type="function">
    <text evidence="7">Functions as component of the Arp2/3 complex which is involved in regulation of actin polymerization and together with an activating nucleation-promoting factor (NPF) mediates the formation of branched actin networks. Arp2/3 complex plays a critical role in the control of cell morphogenesis via the modulation of cell polarity development.</text>
</comment>
<organism evidence="8 9">
    <name type="scientific">Tilletiaria anomala (strain ATCC 24038 / CBS 436.72 / UBC 951)</name>
    <dbReference type="NCBI Taxonomy" id="1037660"/>
    <lineage>
        <taxon>Eukaryota</taxon>
        <taxon>Fungi</taxon>
        <taxon>Dikarya</taxon>
        <taxon>Basidiomycota</taxon>
        <taxon>Ustilaginomycotina</taxon>
        <taxon>Exobasidiomycetes</taxon>
        <taxon>Georgefischeriales</taxon>
        <taxon>Tilletiariaceae</taxon>
        <taxon>Tilletiaria</taxon>
    </lineage>
</organism>
<evidence type="ECO:0000256" key="1">
    <source>
        <dbReference type="ARBA" id="ARBA00004245"/>
    </source>
</evidence>
<dbReference type="Proteomes" id="UP000027361">
    <property type="component" value="Unassembled WGS sequence"/>
</dbReference>
<comment type="similarity">
    <text evidence="2 7">Belongs to the ARPC5 family.</text>
</comment>
<evidence type="ECO:0000256" key="6">
    <source>
        <dbReference type="ARBA" id="ARBA00060329"/>
    </source>
</evidence>
<gene>
    <name evidence="8" type="ORF">K437DRAFT_257437</name>
</gene>
<dbReference type="FunCoup" id="A0A066VXJ9">
    <property type="interactions" value="191"/>
</dbReference>
<dbReference type="InParanoid" id="A0A066VXJ9"/>
<accession>A0A066VXJ9</accession>
<evidence type="ECO:0000256" key="5">
    <source>
        <dbReference type="ARBA" id="ARBA00040214"/>
    </source>
</evidence>
<dbReference type="GO" id="GO:0034314">
    <property type="term" value="P:Arp2/3 complex-mediated actin nucleation"/>
    <property type="evidence" value="ECO:0007669"/>
    <property type="project" value="InterPro"/>
</dbReference>
<dbReference type="SUPFAM" id="SSF69103">
    <property type="entry name" value="Arp2/3 complex 16 kDa subunit ARPC5"/>
    <property type="match status" value="1"/>
</dbReference>
<evidence type="ECO:0000313" key="8">
    <source>
        <dbReference type="EMBL" id="KDN43544.1"/>
    </source>
</evidence>
<reference evidence="8 9" key="1">
    <citation type="submission" date="2014-05" db="EMBL/GenBank/DDBJ databases">
        <title>Draft genome sequence of a rare smut relative, Tilletiaria anomala UBC 951.</title>
        <authorList>
            <consortium name="DOE Joint Genome Institute"/>
            <person name="Toome M."/>
            <person name="Kuo A."/>
            <person name="Henrissat B."/>
            <person name="Lipzen A."/>
            <person name="Tritt A."/>
            <person name="Yoshinaga Y."/>
            <person name="Zane M."/>
            <person name="Barry K."/>
            <person name="Grigoriev I.V."/>
            <person name="Spatafora J.W."/>
            <person name="Aimea M.C."/>
        </authorList>
    </citation>
    <scope>NUCLEOTIDE SEQUENCE [LARGE SCALE GENOMIC DNA]</scope>
    <source>
        <strain evidence="8 9">UBC 951</strain>
    </source>
</reference>
<keyword evidence="9" id="KW-1185">Reference proteome</keyword>
<comment type="caution">
    <text evidence="8">The sequence shown here is derived from an EMBL/GenBank/DDBJ whole genome shotgun (WGS) entry which is preliminary data.</text>
</comment>
<name>A0A066VXJ9_TILAU</name>
<comment type="function">
    <text evidence="6">Functions as a component of the Arp2/3 complex which is involved in regulation of actin polymerization and together with an activating nucleation-promoting factor (NPF) mediates the formation of branched actin networks.</text>
</comment>
<protein>
    <recommendedName>
        <fullName evidence="5 7">Actin-related protein 2/3 complex subunit 5</fullName>
    </recommendedName>
</protein>
<dbReference type="AlphaFoldDB" id="A0A066VXJ9"/>
<dbReference type="STRING" id="1037660.A0A066VXJ9"/>
<proteinExistence type="inferred from homology"/>
<dbReference type="PIRSF" id="PIRSF039096">
    <property type="entry name" value="p16-ARC"/>
    <property type="match status" value="1"/>
</dbReference>
<dbReference type="RefSeq" id="XP_013242405.1">
    <property type="nucleotide sequence ID" value="XM_013386951.1"/>
</dbReference>
<dbReference type="OrthoDB" id="429520at2759"/>
<dbReference type="GO" id="GO:0030833">
    <property type="term" value="P:regulation of actin filament polymerization"/>
    <property type="evidence" value="ECO:0007669"/>
    <property type="project" value="InterPro"/>
</dbReference>
<dbReference type="Pfam" id="PF04699">
    <property type="entry name" value="P16-Arc"/>
    <property type="match status" value="1"/>
</dbReference>
<evidence type="ECO:0000256" key="7">
    <source>
        <dbReference type="RuleBase" id="RU004301"/>
    </source>
</evidence>
<keyword evidence="4 7" id="KW-0206">Cytoskeleton</keyword>
<keyword evidence="3" id="KW-0963">Cytoplasm</keyword>
<evidence type="ECO:0000256" key="2">
    <source>
        <dbReference type="ARBA" id="ARBA00006084"/>
    </source>
</evidence>
<dbReference type="Gene3D" id="1.25.40.190">
    <property type="entry name" value="Actin-related protein 2/3 complex subunit 5"/>
    <property type="match status" value="1"/>
</dbReference>
<dbReference type="GO" id="GO:0005885">
    <property type="term" value="C:Arp2/3 protein complex"/>
    <property type="evidence" value="ECO:0007669"/>
    <property type="project" value="InterPro"/>
</dbReference>
<sequence length="153" mass="16981">MEDFRKINIDQYDEDVLLDEELVDPDPRSGQELLALVQGNAQETRSLMARGDAKSALSLILADPPFGRDATEAKNLNLNTLMDILNSTRSTEIAGIVKALSIEEQDHLMAYIYKGLSHPESGNSAILLNWHERLTEAAGTGCIVRVMTDRRDL</sequence>
<evidence type="ECO:0000313" key="9">
    <source>
        <dbReference type="Proteomes" id="UP000027361"/>
    </source>
</evidence>
<dbReference type="GO" id="GO:0044396">
    <property type="term" value="P:actin cortical patch organization"/>
    <property type="evidence" value="ECO:0007669"/>
    <property type="project" value="UniProtKB-ARBA"/>
</dbReference>
<evidence type="ECO:0000256" key="4">
    <source>
        <dbReference type="ARBA" id="ARBA00023212"/>
    </source>
</evidence>
<dbReference type="FunFam" id="1.25.40.190:FF:000003">
    <property type="entry name" value="Actin-related protein 2/3 complex subunit 5"/>
    <property type="match status" value="1"/>
</dbReference>
<comment type="subcellular location">
    <subcellularLocation>
        <location evidence="1">Cytoplasm</location>
        <location evidence="1">Cytoskeleton</location>
    </subcellularLocation>
</comment>